<evidence type="ECO:0000256" key="8">
    <source>
        <dbReference type="ARBA" id="ARBA00023034"/>
    </source>
</evidence>
<sequence length="351" mass="40692">MGLKQRTSNSDLPWDRWSVFIIGPYMILLLYTYHAHRIQIPNFVNIQYPGDAEFYKAYEAYLLNNFNTSLQKWQNNLTLLMEDSDFCNKETPPELVVFFKTTYDNHAVRNHIRKTWGNKTYYDNSGMNTRVFFVVGQRLPNRTADDIMLKYEHMKFRDIVQFDFVDTYKNLTYKVGAMLYYIIHRCPEVNFVASFDDDFLVHPTNVVKQLRAVTESNYPIFIGGKAYYFNAVNRDPLFKWFIPRSSYPYSHALPFVSGGTVLMSMPVAKLLSFGMTLIPFFGIDDVLFGMVLTNFGISPTSLVNVHTQPPMVLGANITQLCNLISSHGFKSLERQQLGWTSLRESCSTIYD</sequence>
<evidence type="ECO:0000256" key="5">
    <source>
        <dbReference type="ARBA" id="ARBA00022692"/>
    </source>
</evidence>
<keyword evidence="7 10" id="KW-1133">Transmembrane helix</keyword>
<dbReference type="Pfam" id="PF01762">
    <property type="entry name" value="Galactosyl_T"/>
    <property type="match status" value="1"/>
</dbReference>
<keyword evidence="8 10" id="KW-0333">Golgi apparatus</keyword>
<reference evidence="11 12" key="1">
    <citation type="journal article" date="2018" name="Biotechnol. Adv.">
        <title>Improved genomic resources and new bioinformatic workflow for the carcinogenic parasite Clonorchis sinensis: Biotechnological implications.</title>
        <authorList>
            <person name="Wang D."/>
            <person name="Korhonen P.K."/>
            <person name="Gasser R.B."/>
            <person name="Young N.D."/>
        </authorList>
    </citation>
    <scope>NUCLEOTIDE SEQUENCE [LARGE SCALE GENOMIC DNA]</scope>
    <source>
        <strain evidence="11">Cs-k2</strain>
    </source>
</reference>
<keyword evidence="6 10" id="KW-0735">Signal-anchor</keyword>
<reference evidence="11 12" key="2">
    <citation type="journal article" date="2021" name="Genomics">
        <title>High-quality reference genome for Clonorchis sinensis.</title>
        <authorList>
            <person name="Young N.D."/>
            <person name="Stroehlein A.J."/>
            <person name="Kinkar L."/>
            <person name="Wang T."/>
            <person name="Sohn W.M."/>
            <person name="Chang B.C.H."/>
            <person name="Kaur P."/>
            <person name="Weisz D."/>
            <person name="Dudchenko O."/>
            <person name="Aiden E.L."/>
            <person name="Korhonen P.K."/>
            <person name="Gasser R.B."/>
        </authorList>
    </citation>
    <scope>NUCLEOTIDE SEQUENCE [LARGE SCALE GENOMIC DNA]</scope>
    <source>
        <strain evidence="11">Cs-k2</strain>
    </source>
</reference>
<accession>A0A8T1MID7</accession>
<dbReference type="AlphaFoldDB" id="A0A8T1MID7"/>
<comment type="caution">
    <text evidence="11">The sequence shown here is derived from an EMBL/GenBank/DDBJ whole genome shotgun (WGS) entry which is preliminary data.</text>
</comment>
<dbReference type="OrthoDB" id="6381420at2759"/>
<dbReference type="SUPFAM" id="SSF53448">
    <property type="entry name" value="Nucleotide-diphospho-sugar transferases"/>
    <property type="match status" value="1"/>
</dbReference>
<dbReference type="Proteomes" id="UP000286415">
    <property type="component" value="Unassembled WGS sequence"/>
</dbReference>
<name>A0A8T1MID7_CLOSI</name>
<evidence type="ECO:0000313" key="12">
    <source>
        <dbReference type="Proteomes" id="UP000286415"/>
    </source>
</evidence>
<keyword evidence="12" id="KW-1185">Reference proteome</keyword>
<dbReference type="PANTHER" id="PTHR11214:SF378">
    <property type="entry name" value="BETA-1,3-GALACTOSYLTRANSFERASE 4"/>
    <property type="match status" value="1"/>
</dbReference>
<evidence type="ECO:0000256" key="3">
    <source>
        <dbReference type="ARBA" id="ARBA00022676"/>
    </source>
</evidence>
<keyword evidence="5 10" id="KW-0812">Transmembrane</keyword>
<evidence type="ECO:0000256" key="7">
    <source>
        <dbReference type="ARBA" id="ARBA00022989"/>
    </source>
</evidence>
<evidence type="ECO:0000256" key="10">
    <source>
        <dbReference type="RuleBase" id="RU363063"/>
    </source>
</evidence>
<evidence type="ECO:0000256" key="1">
    <source>
        <dbReference type="ARBA" id="ARBA00004323"/>
    </source>
</evidence>
<dbReference type="EC" id="2.4.1.-" evidence="10"/>
<dbReference type="PANTHER" id="PTHR11214">
    <property type="entry name" value="BETA-1,3-N-ACETYLGLUCOSAMINYLTRANSFERASE"/>
    <property type="match status" value="1"/>
</dbReference>
<comment type="similarity">
    <text evidence="2 10">Belongs to the glycosyltransferase 31 family.</text>
</comment>
<keyword evidence="3 10" id="KW-0328">Glycosyltransferase</keyword>
<dbReference type="EMBL" id="NIRI02000042">
    <property type="protein sequence ID" value="KAG5448718.1"/>
    <property type="molecule type" value="Genomic_DNA"/>
</dbReference>
<dbReference type="Gene3D" id="3.90.550.50">
    <property type="match status" value="1"/>
</dbReference>
<evidence type="ECO:0000256" key="4">
    <source>
        <dbReference type="ARBA" id="ARBA00022679"/>
    </source>
</evidence>
<organism evidence="11 12">
    <name type="scientific">Clonorchis sinensis</name>
    <name type="common">Chinese liver fluke</name>
    <dbReference type="NCBI Taxonomy" id="79923"/>
    <lineage>
        <taxon>Eukaryota</taxon>
        <taxon>Metazoa</taxon>
        <taxon>Spiralia</taxon>
        <taxon>Lophotrochozoa</taxon>
        <taxon>Platyhelminthes</taxon>
        <taxon>Trematoda</taxon>
        <taxon>Digenea</taxon>
        <taxon>Opisthorchiida</taxon>
        <taxon>Opisthorchiata</taxon>
        <taxon>Opisthorchiidae</taxon>
        <taxon>Clonorchis</taxon>
    </lineage>
</organism>
<evidence type="ECO:0000256" key="6">
    <source>
        <dbReference type="ARBA" id="ARBA00022968"/>
    </source>
</evidence>
<feature type="transmembrane region" description="Helical" evidence="10">
    <location>
        <begin position="16"/>
        <end position="33"/>
    </location>
</feature>
<evidence type="ECO:0000256" key="9">
    <source>
        <dbReference type="ARBA" id="ARBA00023136"/>
    </source>
</evidence>
<keyword evidence="9 10" id="KW-0472">Membrane</keyword>
<comment type="subcellular location">
    <subcellularLocation>
        <location evidence="1 10">Golgi apparatus membrane</location>
        <topology evidence="1 10">Single-pass type II membrane protein</topology>
    </subcellularLocation>
</comment>
<keyword evidence="4" id="KW-0808">Transferase</keyword>
<evidence type="ECO:0000256" key="2">
    <source>
        <dbReference type="ARBA" id="ARBA00008661"/>
    </source>
</evidence>
<dbReference type="GO" id="GO:0000139">
    <property type="term" value="C:Golgi membrane"/>
    <property type="evidence" value="ECO:0007669"/>
    <property type="project" value="UniProtKB-SubCell"/>
</dbReference>
<dbReference type="InterPro" id="IPR002659">
    <property type="entry name" value="Glyco_trans_31"/>
</dbReference>
<gene>
    <name evidence="11" type="ORF">CSKR_113048</name>
</gene>
<dbReference type="GO" id="GO:0016758">
    <property type="term" value="F:hexosyltransferase activity"/>
    <property type="evidence" value="ECO:0007669"/>
    <property type="project" value="InterPro"/>
</dbReference>
<dbReference type="InterPro" id="IPR029044">
    <property type="entry name" value="Nucleotide-diphossugar_trans"/>
</dbReference>
<protein>
    <recommendedName>
        <fullName evidence="10">Hexosyltransferase</fullName>
        <ecNumber evidence="10">2.4.1.-</ecNumber>
    </recommendedName>
</protein>
<evidence type="ECO:0000313" key="11">
    <source>
        <dbReference type="EMBL" id="KAG5448718.1"/>
    </source>
</evidence>
<dbReference type="GO" id="GO:0006493">
    <property type="term" value="P:protein O-linked glycosylation"/>
    <property type="evidence" value="ECO:0007669"/>
    <property type="project" value="TreeGrafter"/>
</dbReference>
<proteinExistence type="inferred from homology"/>